<dbReference type="EMBL" id="JANVFS010000002">
    <property type="protein sequence ID" value="KAJ4494612.1"/>
    <property type="molecule type" value="Genomic_DNA"/>
</dbReference>
<protein>
    <submittedName>
        <fullName evidence="2">Uncharacterized protein</fullName>
    </submittedName>
</protein>
<evidence type="ECO:0000313" key="3">
    <source>
        <dbReference type="Proteomes" id="UP001150238"/>
    </source>
</evidence>
<evidence type="ECO:0000256" key="1">
    <source>
        <dbReference type="SAM" id="SignalP"/>
    </source>
</evidence>
<proteinExistence type="predicted"/>
<comment type="caution">
    <text evidence="2">The sequence shown here is derived from an EMBL/GenBank/DDBJ whole genome shotgun (WGS) entry which is preliminary data.</text>
</comment>
<reference evidence="2" key="1">
    <citation type="submission" date="2022-08" db="EMBL/GenBank/DDBJ databases">
        <authorList>
            <consortium name="DOE Joint Genome Institute"/>
            <person name="Min B."/>
            <person name="Riley R."/>
            <person name="Sierra-Patev S."/>
            <person name="Naranjo-Ortiz M."/>
            <person name="Looney B."/>
            <person name="Konkel Z."/>
            <person name="Slot J.C."/>
            <person name="Sakamoto Y."/>
            <person name="Steenwyk J.L."/>
            <person name="Rokas A."/>
            <person name="Carro J."/>
            <person name="Camarero S."/>
            <person name="Ferreira P."/>
            <person name="Molpeceres G."/>
            <person name="Ruiz-Duenas F.J."/>
            <person name="Serrano A."/>
            <person name="Henrissat B."/>
            <person name="Drula E."/>
            <person name="Hughes K.W."/>
            <person name="Mata J.L."/>
            <person name="Ishikawa N.K."/>
            <person name="Vargas-Isla R."/>
            <person name="Ushijima S."/>
            <person name="Smith C.A."/>
            <person name="Ahrendt S."/>
            <person name="Andreopoulos W."/>
            <person name="He G."/>
            <person name="Labutti K."/>
            <person name="Lipzen A."/>
            <person name="Ng V."/>
            <person name="Sandor L."/>
            <person name="Barry K."/>
            <person name="Martinez A.T."/>
            <person name="Xiao Y."/>
            <person name="Gibbons J.G."/>
            <person name="Terashima K."/>
            <person name="Hibbett D.S."/>
            <person name="Grigoriev I.V."/>
        </authorList>
    </citation>
    <scope>NUCLEOTIDE SEQUENCE</scope>
    <source>
        <strain evidence="2">Sp2 HRB7682 ss15</strain>
    </source>
</reference>
<gene>
    <name evidence="2" type="ORF">C8J55DRAFT_100307</name>
</gene>
<feature type="chain" id="PRO_5040899021" evidence="1">
    <location>
        <begin position="28"/>
        <end position="397"/>
    </location>
</feature>
<dbReference type="AlphaFoldDB" id="A0A9W9AZP2"/>
<dbReference type="Proteomes" id="UP001150238">
    <property type="component" value="Unassembled WGS sequence"/>
</dbReference>
<accession>A0A9W9AZP2</accession>
<reference evidence="2" key="2">
    <citation type="journal article" date="2023" name="Proc. Natl. Acad. Sci. U.S.A.">
        <title>A global phylogenomic analysis of the shiitake genus Lentinula.</title>
        <authorList>
            <person name="Sierra-Patev S."/>
            <person name="Min B."/>
            <person name="Naranjo-Ortiz M."/>
            <person name="Looney B."/>
            <person name="Konkel Z."/>
            <person name="Slot J.C."/>
            <person name="Sakamoto Y."/>
            <person name="Steenwyk J.L."/>
            <person name="Rokas A."/>
            <person name="Carro J."/>
            <person name="Camarero S."/>
            <person name="Ferreira P."/>
            <person name="Molpeceres G."/>
            <person name="Ruiz-Duenas F.J."/>
            <person name="Serrano A."/>
            <person name="Henrissat B."/>
            <person name="Drula E."/>
            <person name="Hughes K.W."/>
            <person name="Mata J.L."/>
            <person name="Ishikawa N.K."/>
            <person name="Vargas-Isla R."/>
            <person name="Ushijima S."/>
            <person name="Smith C.A."/>
            <person name="Donoghue J."/>
            <person name="Ahrendt S."/>
            <person name="Andreopoulos W."/>
            <person name="He G."/>
            <person name="LaButti K."/>
            <person name="Lipzen A."/>
            <person name="Ng V."/>
            <person name="Riley R."/>
            <person name="Sandor L."/>
            <person name="Barry K."/>
            <person name="Martinez A.T."/>
            <person name="Xiao Y."/>
            <person name="Gibbons J.G."/>
            <person name="Terashima K."/>
            <person name="Grigoriev I.V."/>
            <person name="Hibbett D."/>
        </authorList>
    </citation>
    <scope>NUCLEOTIDE SEQUENCE</scope>
    <source>
        <strain evidence="2">Sp2 HRB7682 ss15</strain>
    </source>
</reference>
<keyword evidence="1" id="KW-0732">Signal</keyword>
<sequence length="397" mass="45149">MLCTIIRLPRAKFFIFIFIMALQDARRRLYEDQVILHTNPPKLMVGKLSKPDNFGWRWFQCTDTLQILLPPGIGIRYNVFLRMEQRLTELPSSHATISRYNRAREDFINQCLHSKPEYPVRGISPSIHRYALDSGFECSSIDDIVADEEISADSMFMTTFNQKLVPRSQLGLLGTADDCGRSWARLTEDTQVLLPADATSQYHLFLRCSILSDHRWAGWETAVANFAGACKKFANYLGKYQGDTLYVLERNMAGPVLASITGALRSYYHDVAEKAWLYAQFAPTDASFRNTLTKHLERRPKRKHCVKYGTILEPLAEVREDIATDSDTKCGEWGSEPSLQFSVTTTVLYPCASVEIESPGKKKRSGIGSLRRTAKFLSHRMPARFCERLIALVARSI</sequence>
<evidence type="ECO:0000313" key="2">
    <source>
        <dbReference type="EMBL" id="KAJ4494612.1"/>
    </source>
</evidence>
<organism evidence="2 3">
    <name type="scientific">Lentinula lateritia</name>
    <dbReference type="NCBI Taxonomy" id="40482"/>
    <lineage>
        <taxon>Eukaryota</taxon>
        <taxon>Fungi</taxon>
        <taxon>Dikarya</taxon>
        <taxon>Basidiomycota</taxon>
        <taxon>Agaricomycotina</taxon>
        <taxon>Agaricomycetes</taxon>
        <taxon>Agaricomycetidae</taxon>
        <taxon>Agaricales</taxon>
        <taxon>Marasmiineae</taxon>
        <taxon>Omphalotaceae</taxon>
        <taxon>Lentinula</taxon>
    </lineage>
</organism>
<feature type="signal peptide" evidence="1">
    <location>
        <begin position="1"/>
        <end position="27"/>
    </location>
</feature>
<name>A0A9W9AZP2_9AGAR</name>